<name>A0ABS2HIM8_9VIBR</name>
<reference evidence="1 2" key="1">
    <citation type="submission" date="2021-02" db="EMBL/GenBank/DDBJ databases">
        <authorList>
            <person name="Park J.-S."/>
        </authorList>
    </citation>
    <scope>NUCLEOTIDE SEQUENCE [LARGE SCALE GENOMIC DNA]</scope>
    <source>
        <strain evidence="1 2">188UL20-2</strain>
    </source>
</reference>
<keyword evidence="2" id="KW-1185">Reference proteome</keyword>
<protein>
    <submittedName>
        <fullName evidence="1">Flagellar protein FliT</fullName>
    </submittedName>
</protein>
<dbReference type="EMBL" id="JAFEUM010000002">
    <property type="protein sequence ID" value="MBM7036337.1"/>
    <property type="molecule type" value="Genomic_DNA"/>
</dbReference>
<keyword evidence="1" id="KW-0969">Cilium</keyword>
<evidence type="ECO:0000313" key="2">
    <source>
        <dbReference type="Proteomes" id="UP000809621"/>
    </source>
</evidence>
<proteinExistence type="predicted"/>
<keyword evidence="1" id="KW-0282">Flagellum</keyword>
<organism evidence="1 2">
    <name type="scientific">Vibrio ulleungensis</name>
    <dbReference type="NCBI Taxonomy" id="2807619"/>
    <lineage>
        <taxon>Bacteria</taxon>
        <taxon>Pseudomonadati</taxon>
        <taxon>Pseudomonadota</taxon>
        <taxon>Gammaproteobacteria</taxon>
        <taxon>Vibrionales</taxon>
        <taxon>Vibrionaceae</taxon>
        <taxon>Vibrio</taxon>
    </lineage>
</organism>
<comment type="caution">
    <text evidence="1">The sequence shown here is derived from an EMBL/GenBank/DDBJ whole genome shotgun (WGS) entry which is preliminary data.</text>
</comment>
<gene>
    <name evidence="1" type="ORF">JQC93_07905</name>
</gene>
<dbReference type="RefSeq" id="WP_205157910.1">
    <property type="nucleotide sequence ID" value="NZ_JAFEUM010000002.1"/>
</dbReference>
<sequence>MIQIEQQQLIDSWHDKVEILEDLDHKIEQVLSESETQQPDLIPLINKRERLLQKVTTILRQLPQLYQSTAWEQALARTKGIVEKMESQTAILRLQTQRVQHGNQSLKQYQRFR</sequence>
<accession>A0ABS2HIM8</accession>
<evidence type="ECO:0000313" key="1">
    <source>
        <dbReference type="EMBL" id="MBM7036337.1"/>
    </source>
</evidence>
<keyword evidence="1" id="KW-0966">Cell projection</keyword>
<dbReference type="Proteomes" id="UP000809621">
    <property type="component" value="Unassembled WGS sequence"/>
</dbReference>